<proteinExistence type="predicted"/>
<keyword evidence="3" id="KW-1185">Reference proteome</keyword>
<dbReference type="EMBL" id="CAXDID020000567">
    <property type="protein sequence ID" value="CAL6103500.1"/>
    <property type="molecule type" value="Genomic_DNA"/>
</dbReference>
<dbReference type="Proteomes" id="UP001642409">
    <property type="component" value="Unassembled WGS sequence"/>
</dbReference>
<gene>
    <name evidence="1" type="ORF">HINF_LOCUS1848</name>
    <name evidence="2" type="ORF">HINF_LOCUS72174</name>
</gene>
<comment type="caution">
    <text evidence="1">The sequence shown here is derived from an EMBL/GenBank/DDBJ whole genome shotgun (WGS) entry which is preliminary data.</text>
</comment>
<protein>
    <submittedName>
        <fullName evidence="2">Hypothetical_protein</fullName>
    </submittedName>
</protein>
<evidence type="ECO:0000313" key="1">
    <source>
        <dbReference type="EMBL" id="CAI9914203.1"/>
    </source>
</evidence>
<dbReference type="EMBL" id="CATOUU010000043">
    <property type="protein sequence ID" value="CAI9914203.1"/>
    <property type="molecule type" value="Genomic_DNA"/>
</dbReference>
<evidence type="ECO:0000313" key="2">
    <source>
        <dbReference type="EMBL" id="CAL6103500.1"/>
    </source>
</evidence>
<dbReference type="AlphaFoldDB" id="A0AA86TIM8"/>
<name>A0AA86TIM8_9EUKA</name>
<reference evidence="2 3" key="2">
    <citation type="submission" date="2024-07" db="EMBL/GenBank/DDBJ databases">
        <authorList>
            <person name="Akdeniz Z."/>
        </authorList>
    </citation>
    <scope>NUCLEOTIDE SEQUENCE [LARGE SCALE GENOMIC DNA]</scope>
</reference>
<organism evidence="1">
    <name type="scientific">Hexamita inflata</name>
    <dbReference type="NCBI Taxonomy" id="28002"/>
    <lineage>
        <taxon>Eukaryota</taxon>
        <taxon>Metamonada</taxon>
        <taxon>Diplomonadida</taxon>
        <taxon>Hexamitidae</taxon>
        <taxon>Hexamitinae</taxon>
        <taxon>Hexamita</taxon>
    </lineage>
</organism>
<reference evidence="1" key="1">
    <citation type="submission" date="2023-06" db="EMBL/GenBank/DDBJ databases">
        <authorList>
            <person name="Kurt Z."/>
        </authorList>
    </citation>
    <scope>NUCLEOTIDE SEQUENCE</scope>
</reference>
<sequence>MTQQKIFHKYFRQHLKIYYHRVFDLKFETDRDVIHYFKGLSTKERKSINWAWIGARVNITAAQAYKYFAATYQREALDPWPESTREAALLLCDQLFVFYYQEGMPEDLLRHEIVQDINLQLKLTEQVQHNYEQIYFAMRRRIHTLLCKKQKAEHIVQNENGPMTQNNCAEAVKLPRAKRPKADIDAVVKKISKK</sequence>
<evidence type="ECO:0000313" key="3">
    <source>
        <dbReference type="Proteomes" id="UP001642409"/>
    </source>
</evidence>
<accession>A0AA86TIM8</accession>